<comment type="subcellular location">
    <subcellularLocation>
        <location evidence="1">Cell membrane</location>
        <topology evidence="1">Multi-pass membrane protein</topology>
    </subcellularLocation>
</comment>
<dbReference type="EMBL" id="JBHSOD010000023">
    <property type="protein sequence ID" value="MFC5887138.1"/>
    <property type="molecule type" value="Genomic_DNA"/>
</dbReference>
<proteinExistence type="inferred from homology"/>
<feature type="transmembrane region" description="Helical" evidence="7">
    <location>
        <begin position="15"/>
        <end position="33"/>
    </location>
</feature>
<comment type="caution">
    <text evidence="8">The sequence shown here is derived from an EMBL/GenBank/DDBJ whole genome shotgun (WGS) entry which is preliminary data.</text>
</comment>
<dbReference type="InterPro" id="IPR052518">
    <property type="entry name" value="CHR_Transporter"/>
</dbReference>
<feature type="transmembrane region" description="Helical" evidence="7">
    <location>
        <begin position="110"/>
        <end position="131"/>
    </location>
</feature>
<dbReference type="InterPro" id="IPR014047">
    <property type="entry name" value="Chr_Tranpt_l_chain"/>
</dbReference>
<evidence type="ECO:0000256" key="7">
    <source>
        <dbReference type="SAM" id="Phobius"/>
    </source>
</evidence>
<feature type="transmembrane region" description="Helical" evidence="7">
    <location>
        <begin position="361"/>
        <end position="381"/>
    </location>
</feature>
<dbReference type="PANTHER" id="PTHR43663">
    <property type="entry name" value="CHROMATE TRANSPORT PROTEIN-RELATED"/>
    <property type="match status" value="1"/>
</dbReference>
<name>A0ABW1F1C5_9ACTN</name>
<sequence>MVEQRVGLGEIAREWGRIGLLGFGGPPAHILLLRRLCVERRKWMEPAEFEDGIAATNLLPGPASTQLAVFTAWRLRGTAGALVGGACFIAPGLVLILALSVLFLAGDPPLWVLGAAAGAGAAVPAVAVQAATSLVPGSFARVGRERAARARWLGYALAGAVAAILTGPWLVLVLVAAGLAEIAVRARGRRAALPVAAVLPALPVLGGLGAVAWVAFKVGALSYGGGFVIIPLMQDDAVHRYHWMTDGQFLNAVALGQVTPGPVVHTVAAVGYAAAGLGGGMLAAAVAFAPSFLFVVLGARHFDRLRSNRRVQDFLTGAGPAVVGAIAGSAVPLAASLGEGWQWGVLAAALLWLVAARRGVVLTLLAAGAAGVVAAAAGLPVA</sequence>
<evidence type="ECO:0000256" key="2">
    <source>
        <dbReference type="ARBA" id="ARBA00005262"/>
    </source>
</evidence>
<dbReference type="Pfam" id="PF02417">
    <property type="entry name" value="Chromate_transp"/>
    <property type="match status" value="2"/>
</dbReference>
<keyword evidence="3" id="KW-1003">Cell membrane</keyword>
<dbReference type="PIRSF" id="PIRSF004810">
    <property type="entry name" value="ChrA"/>
    <property type="match status" value="1"/>
</dbReference>
<dbReference type="InterPro" id="IPR003370">
    <property type="entry name" value="Chromate_transpt"/>
</dbReference>
<dbReference type="RefSeq" id="WP_313762997.1">
    <property type="nucleotide sequence ID" value="NZ_BAAAVH010000039.1"/>
</dbReference>
<evidence type="ECO:0000256" key="1">
    <source>
        <dbReference type="ARBA" id="ARBA00004651"/>
    </source>
</evidence>
<keyword evidence="4 7" id="KW-0812">Transmembrane</keyword>
<dbReference type="Proteomes" id="UP001596067">
    <property type="component" value="Unassembled WGS sequence"/>
</dbReference>
<organism evidence="8 9">
    <name type="scientific">Kitasatospora aburaviensis</name>
    <dbReference type="NCBI Taxonomy" id="67265"/>
    <lineage>
        <taxon>Bacteria</taxon>
        <taxon>Bacillati</taxon>
        <taxon>Actinomycetota</taxon>
        <taxon>Actinomycetes</taxon>
        <taxon>Kitasatosporales</taxon>
        <taxon>Streptomycetaceae</taxon>
        <taxon>Kitasatospora</taxon>
    </lineage>
</organism>
<accession>A0ABW1F1C5</accession>
<feature type="transmembrane region" description="Helical" evidence="7">
    <location>
        <begin position="340"/>
        <end position="356"/>
    </location>
</feature>
<feature type="transmembrane region" description="Helical" evidence="7">
    <location>
        <begin position="314"/>
        <end position="334"/>
    </location>
</feature>
<dbReference type="PANTHER" id="PTHR43663:SF1">
    <property type="entry name" value="CHROMATE TRANSPORTER"/>
    <property type="match status" value="1"/>
</dbReference>
<evidence type="ECO:0000313" key="9">
    <source>
        <dbReference type="Proteomes" id="UP001596067"/>
    </source>
</evidence>
<evidence type="ECO:0000256" key="3">
    <source>
        <dbReference type="ARBA" id="ARBA00022475"/>
    </source>
</evidence>
<keyword evidence="6 7" id="KW-0472">Membrane</keyword>
<feature type="transmembrane region" description="Helical" evidence="7">
    <location>
        <begin position="81"/>
        <end position="104"/>
    </location>
</feature>
<protein>
    <submittedName>
        <fullName evidence="8">Chromate efflux transporter</fullName>
    </submittedName>
</protein>
<evidence type="ECO:0000256" key="6">
    <source>
        <dbReference type="ARBA" id="ARBA00023136"/>
    </source>
</evidence>
<comment type="similarity">
    <text evidence="2">Belongs to the chromate ion transporter (CHR) (TC 2.A.51) family.</text>
</comment>
<keyword evidence="5 7" id="KW-1133">Transmembrane helix</keyword>
<evidence type="ECO:0000313" key="8">
    <source>
        <dbReference type="EMBL" id="MFC5887138.1"/>
    </source>
</evidence>
<gene>
    <name evidence="8" type="primary">chrA</name>
    <name evidence="8" type="ORF">ACFP0N_19400</name>
</gene>
<feature type="transmembrane region" description="Helical" evidence="7">
    <location>
        <begin position="281"/>
        <end position="302"/>
    </location>
</feature>
<evidence type="ECO:0000256" key="4">
    <source>
        <dbReference type="ARBA" id="ARBA00022692"/>
    </source>
</evidence>
<dbReference type="NCBIfam" id="TIGR00937">
    <property type="entry name" value="2A51"/>
    <property type="match status" value="1"/>
</dbReference>
<evidence type="ECO:0000256" key="5">
    <source>
        <dbReference type="ARBA" id="ARBA00022989"/>
    </source>
</evidence>
<feature type="transmembrane region" description="Helical" evidence="7">
    <location>
        <begin position="152"/>
        <end position="179"/>
    </location>
</feature>
<feature type="transmembrane region" description="Helical" evidence="7">
    <location>
        <begin position="249"/>
        <end position="275"/>
    </location>
</feature>
<keyword evidence="9" id="KW-1185">Reference proteome</keyword>
<reference evidence="9" key="1">
    <citation type="journal article" date="2019" name="Int. J. Syst. Evol. Microbiol.">
        <title>The Global Catalogue of Microorganisms (GCM) 10K type strain sequencing project: providing services to taxonomists for standard genome sequencing and annotation.</title>
        <authorList>
            <consortium name="The Broad Institute Genomics Platform"/>
            <consortium name="The Broad Institute Genome Sequencing Center for Infectious Disease"/>
            <person name="Wu L."/>
            <person name="Ma J."/>
        </authorList>
    </citation>
    <scope>NUCLEOTIDE SEQUENCE [LARGE SCALE GENOMIC DNA]</scope>
    <source>
        <strain evidence="9">CGMCC 4.1469</strain>
    </source>
</reference>